<reference evidence="2 3" key="1">
    <citation type="submission" date="2017-02" db="EMBL/GenBank/DDBJ databases">
        <authorList>
            <person name="Peterson S.W."/>
        </authorList>
    </citation>
    <scope>NUCLEOTIDE SEQUENCE [LARGE SCALE GENOMIC DNA]</scope>
    <source>
        <strain evidence="2 3">LMG 22410</strain>
    </source>
</reference>
<name>A0A1R4G2J7_9MICO</name>
<proteinExistence type="predicted"/>
<gene>
    <name evidence="2" type="ORF">CZ674_08295</name>
</gene>
<dbReference type="GeneID" id="303173212"/>
<feature type="chain" id="PRO_5038598070" evidence="1">
    <location>
        <begin position="26"/>
        <end position="155"/>
    </location>
</feature>
<evidence type="ECO:0000256" key="1">
    <source>
        <dbReference type="SAM" id="SignalP"/>
    </source>
</evidence>
<accession>A0A1R4G2J7</accession>
<dbReference type="PROSITE" id="PS51257">
    <property type="entry name" value="PROKAR_LIPOPROTEIN"/>
    <property type="match status" value="1"/>
</dbReference>
<feature type="signal peptide" evidence="1">
    <location>
        <begin position="1"/>
        <end position="25"/>
    </location>
</feature>
<keyword evidence="3" id="KW-1185">Reference proteome</keyword>
<dbReference type="InterPro" id="IPR021903">
    <property type="entry name" value="DUF3515"/>
</dbReference>
<keyword evidence="1" id="KW-0732">Signal</keyword>
<evidence type="ECO:0000313" key="2">
    <source>
        <dbReference type="EMBL" id="SJM62388.1"/>
    </source>
</evidence>
<dbReference type="EMBL" id="FUHU01000036">
    <property type="protein sequence ID" value="SJM62388.1"/>
    <property type="molecule type" value="Genomic_DNA"/>
</dbReference>
<sequence>MKRRPVALLALAAAVGLLLSGCSNGGTVAVDPAENASDPGCASIVLNLPDAISEGEVQLDKRQTSAQATGAWGSPTAVIMRCGVAEPAPSSAACTTVDDVDWVNVAVEGSTYTFVSYGRTPAVEVTLDNTKASAVAALSAISPTMQRTEQYSQCT</sequence>
<dbReference type="Proteomes" id="UP000195787">
    <property type="component" value="Unassembled WGS sequence"/>
</dbReference>
<dbReference type="Pfam" id="PF12028">
    <property type="entry name" value="DUF3515"/>
    <property type="match status" value="1"/>
</dbReference>
<protein>
    <submittedName>
        <fullName evidence="2">Conserved hypothetical lipoprotein</fullName>
    </submittedName>
</protein>
<dbReference type="AlphaFoldDB" id="A0A1R4G2J7"/>
<organism evidence="2 3">
    <name type="scientific">Agrococcus casei LMG 22410</name>
    <dbReference type="NCBI Taxonomy" id="1255656"/>
    <lineage>
        <taxon>Bacteria</taxon>
        <taxon>Bacillati</taxon>
        <taxon>Actinomycetota</taxon>
        <taxon>Actinomycetes</taxon>
        <taxon>Micrococcales</taxon>
        <taxon>Microbacteriaceae</taxon>
        <taxon>Agrococcus</taxon>
    </lineage>
</organism>
<dbReference type="OrthoDB" id="4331648at2"/>
<evidence type="ECO:0000313" key="3">
    <source>
        <dbReference type="Proteomes" id="UP000195787"/>
    </source>
</evidence>
<keyword evidence="2" id="KW-0449">Lipoprotein</keyword>
<dbReference type="RefSeq" id="WP_086992080.1">
    <property type="nucleotide sequence ID" value="NZ_FUHU01000036.1"/>
</dbReference>